<sequence>MSATGIPFYIVPFKVVDFSNTKLTLDLGKGRNGTDQPQLDIVLSPGANHRQMSALLHTFAANLELNTPTSERWVVQSERLSEPNHGRIYLELAEGDHAEAMRGMMLLNALLPS</sequence>
<dbReference type="EMBL" id="CP002271">
    <property type="protein sequence ID" value="ADO70396.1"/>
    <property type="molecule type" value="Genomic_DNA"/>
</dbReference>
<dbReference type="HOGENOM" id="CLU_2143161_0_0_7"/>
<proteinExistence type="predicted"/>
<keyword evidence="2" id="KW-1185">Reference proteome</keyword>
<name>E3FJA1_STIAD</name>
<protein>
    <submittedName>
        <fullName evidence="1">Conserved uncharacterized protein</fullName>
    </submittedName>
</protein>
<gene>
    <name evidence="1" type="ordered locus">STAUR_2592</name>
</gene>
<dbReference type="KEGG" id="sur:STAUR_2592"/>
<dbReference type="AlphaFoldDB" id="E3FJA1"/>
<accession>E3FJA1</accession>
<evidence type="ECO:0000313" key="1">
    <source>
        <dbReference type="EMBL" id="ADO70396.1"/>
    </source>
</evidence>
<dbReference type="OrthoDB" id="5382879at2"/>
<dbReference type="STRING" id="378806.STAUR_2592"/>
<dbReference type="Proteomes" id="UP000001351">
    <property type="component" value="Chromosome"/>
</dbReference>
<reference evidence="1 2" key="1">
    <citation type="journal article" date="2011" name="Mol. Biol. Evol.">
        <title>Comparative genomic analysis of fruiting body formation in Myxococcales.</title>
        <authorList>
            <person name="Huntley S."/>
            <person name="Hamann N."/>
            <person name="Wegener-Feldbrugge S."/>
            <person name="Treuner-Lange A."/>
            <person name="Kube M."/>
            <person name="Reinhardt R."/>
            <person name="Klages S."/>
            <person name="Muller R."/>
            <person name="Ronning C.M."/>
            <person name="Nierman W.C."/>
            <person name="Sogaard-Andersen L."/>
        </authorList>
    </citation>
    <scope>NUCLEOTIDE SEQUENCE [LARGE SCALE GENOMIC DNA]</scope>
    <source>
        <strain evidence="1 2">DW4/3-1</strain>
    </source>
</reference>
<organism evidence="1 2">
    <name type="scientific">Stigmatella aurantiaca (strain DW4/3-1)</name>
    <dbReference type="NCBI Taxonomy" id="378806"/>
    <lineage>
        <taxon>Bacteria</taxon>
        <taxon>Pseudomonadati</taxon>
        <taxon>Myxococcota</taxon>
        <taxon>Myxococcia</taxon>
        <taxon>Myxococcales</taxon>
        <taxon>Cystobacterineae</taxon>
        <taxon>Archangiaceae</taxon>
        <taxon>Stigmatella</taxon>
    </lineage>
</organism>
<dbReference type="RefSeq" id="WP_013375324.1">
    <property type="nucleotide sequence ID" value="NC_014623.1"/>
</dbReference>
<evidence type="ECO:0000313" key="2">
    <source>
        <dbReference type="Proteomes" id="UP000001351"/>
    </source>
</evidence>